<proteinExistence type="predicted"/>
<comment type="caution">
    <text evidence="2">The sequence shown here is derived from an EMBL/GenBank/DDBJ whole genome shotgun (WGS) entry which is preliminary data.</text>
</comment>
<reference evidence="2" key="1">
    <citation type="submission" date="2021-02" db="EMBL/GenBank/DDBJ databases">
        <authorList>
            <person name="Nowell W R."/>
        </authorList>
    </citation>
    <scope>NUCLEOTIDE SEQUENCE</scope>
</reference>
<accession>A0A819Q970</accession>
<sequence length="400" mass="45960">FSPFTFGVDISNEYLLGQALRQADFKQILRLKTLFDMEAHIPLGTDDDGIWPINQCSSVHPGHQSLAAEYCRAISTSLINTKEEFERTFKTMKALCFWDMKYEIQRSFIENANSDTSPCMDTVIVHPDIIRRILERYKLVLPKEKINPAFDKFKIYPGKDKERRSVERQGDLQWTNERMEQQSKNKRKRYAIYSGESQSDEPLKFLENICWLDGEINIRAYATKMDVNRIKDAFYSQISNATGAESDKGTLYLFTNTHKYTYAYSKLDEKITFRLNPAPSKRELTDENFLYVLCHHAGAATAAVYLISEQLAINVSDSSMGSLPRLVASVVTPVNLEKTVYHTTTETTPTTVMESVPEQFTAKYANEPQSIDTNDNNRKPTHPCDDNNDENECNRRNMPE</sequence>
<organism evidence="2 3">
    <name type="scientific">Rotaria sordida</name>
    <dbReference type="NCBI Taxonomy" id="392033"/>
    <lineage>
        <taxon>Eukaryota</taxon>
        <taxon>Metazoa</taxon>
        <taxon>Spiralia</taxon>
        <taxon>Gnathifera</taxon>
        <taxon>Rotifera</taxon>
        <taxon>Eurotatoria</taxon>
        <taxon>Bdelloidea</taxon>
        <taxon>Philodinida</taxon>
        <taxon>Philodinidae</taxon>
        <taxon>Rotaria</taxon>
    </lineage>
</organism>
<evidence type="ECO:0000256" key="1">
    <source>
        <dbReference type="SAM" id="MobiDB-lite"/>
    </source>
</evidence>
<feature type="region of interest" description="Disordered" evidence="1">
    <location>
        <begin position="366"/>
        <end position="400"/>
    </location>
</feature>
<protein>
    <submittedName>
        <fullName evidence="2">Uncharacterized protein</fullName>
    </submittedName>
</protein>
<feature type="compositionally biased region" description="Basic and acidic residues" evidence="1">
    <location>
        <begin position="375"/>
        <end position="385"/>
    </location>
</feature>
<dbReference type="AlphaFoldDB" id="A0A819Q970"/>
<dbReference type="EMBL" id="CAJOBD010005269">
    <property type="protein sequence ID" value="CAF4025571.1"/>
    <property type="molecule type" value="Genomic_DNA"/>
</dbReference>
<gene>
    <name evidence="2" type="ORF">JBS370_LOCUS27669</name>
</gene>
<evidence type="ECO:0000313" key="2">
    <source>
        <dbReference type="EMBL" id="CAF4025571.1"/>
    </source>
</evidence>
<dbReference type="Proteomes" id="UP000663836">
    <property type="component" value="Unassembled WGS sequence"/>
</dbReference>
<name>A0A819Q970_9BILA</name>
<evidence type="ECO:0000313" key="3">
    <source>
        <dbReference type="Proteomes" id="UP000663836"/>
    </source>
</evidence>
<feature type="non-terminal residue" evidence="2">
    <location>
        <position position="1"/>
    </location>
</feature>